<organism evidence="2 3">
    <name type="scientific">Trichoderma arundinaceum</name>
    <dbReference type="NCBI Taxonomy" id="490622"/>
    <lineage>
        <taxon>Eukaryota</taxon>
        <taxon>Fungi</taxon>
        <taxon>Dikarya</taxon>
        <taxon>Ascomycota</taxon>
        <taxon>Pezizomycotina</taxon>
        <taxon>Sordariomycetes</taxon>
        <taxon>Hypocreomycetidae</taxon>
        <taxon>Hypocreales</taxon>
        <taxon>Hypocreaceae</taxon>
        <taxon>Trichoderma</taxon>
    </lineage>
</organism>
<dbReference type="AlphaFoldDB" id="A0A395NSZ4"/>
<proteinExistence type="predicted"/>
<accession>A0A395NSZ4</accession>
<evidence type="ECO:0000256" key="1">
    <source>
        <dbReference type="SAM" id="MobiDB-lite"/>
    </source>
</evidence>
<protein>
    <submittedName>
        <fullName evidence="2">Uncharacterized protein</fullName>
    </submittedName>
</protein>
<evidence type="ECO:0000313" key="2">
    <source>
        <dbReference type="EMBL" id="RFU79074.1"/>
    </source>
</evidence>
<evidence type="ECO:0000313" key="3">
    <source>
        <dbReference type="Proteomes" id="UP000266272"/>
    </source>
</evidence>
<feature type="compositionally biased region" description="Polar residues" evidence="1">
    <location>
        <begin position="213"/>
        <end position="226"/>
    </location>
</feature>
<keyword evidence="3" id="KW-1185">Reference proteome</keyword>
<comment type="caution">
    <text evidence="2">The sequence shown here is derived from an EMBL/GenBank/DDBJ whole genome shotgun (WGS) entry which is preliminary data.</text>
</comment>
<dbReference type="EMBL" id="PXOA01000177">
    <property type="protein sequence ID" value="RFU79074.1"/>
    <property type="molecule type" value="Genomic_DNA"/>
</dbReference>
<name>A0A395NSZ4_TRIAR</name>
<feature type="region of interest" description="Disordered" evidence="1">
    <location>
        <begin position="78"/>
        <end position="182"/>
    </location>
</feature>
<dbReference type="Proteomes" id="UP000266272">
    <property type="component" value="Unassembled WGS sequence"/>
</dbReference>
<feature type="compositionally biased region" description="Basic and acidic residues" evidence="1">
    <location>
        <begin position="164"/>
        <end position="175"/>
    </location>
</feature>
<feature type="region of interest" description="Disordered" evidence="1">
    <location>
        <begin position="213"/>
        <end position="236"/>
    </location>
</feature>
<reference evidence="2 3" key="1">
    <citation type="journal article" date="2018" name="PLoS Pathog.">
        <title>Evolution of structural diversity of trichothecenes, a family of toxins produced by plant pathogenic and entomopathogenic fungi.</title>
        <authorList>
            <person name="Proctor R.H."/>
            <person name="McCormick S.P."/>
            <person name="Kim H.S."/>
            <person name="Cardoza R.E."/>
            <person name="Stanley A.M."/>
            <person name="Lindo L."/>
            <person name="Kelly A."/>
            <person name="Brown D.W."/>
            <person name="Lee T."/>
            <person name="Vaughan M.M."/>
            <person name="Alexander N.J."/>
            <person name="Busman M."/>
            <person name="Gutierrez S."/>
        </authorList>
    </citation>
    <scope>NUCLEOTIDE SEQUENCE [LARGE SCALE GENOMIC DNA]</scope>
    <source>
        <strain evidence="2 3">IBT 40837</strain>
    </source>
</reference>
<gene>
    <name evidence="2" type="ORF">TARUN_3140</name>
</gene>
<sequence length="253" mass="27237">MDALAPSTPHAQGPSRAFFQEITTRDRSTIGDHKHQLLSLLRGLVRRASRSTEREPTAKLNLSSTIASRLLQAPAASLQDRARTLSTSNASPADRIRSLVQSPDAQPGPRSEKLGLQQRDPAQASNEPYCASAHTRPLAGPRSRSHKHCRDFSSIASVLIGPSRGREKNSKRKPDGTGTGQIKTSRLINNAERFAVAAAVPSNLQPALTAHTQHIPTPGAVNTRSPSHPLRRGTASAGPFRAFVHWKPPGALH</sequence>